<dbReference type="SUPFAM" id="SSF54236">
    <property type="entry name" value="Ubiquitin-like"/>
    <property type="match status" value="1"/>
</dbReference>
<dbReference type="EMBL" id="JAZGQO010000014">
    <property type="protein sequence ID" value="KAK6171591.1"/>
    <property type="molecule type" value="Genomic_DNA"/>
</dbReference>
<evidence type="ECO:0000259" key="4">
    <source>
        <dbReference type="PROSITE" id="PS50853"/>
    </source>
</evidence>
<evidence type="ECO:0000313" key="5">
    <source>
        <dbReference type="EMBL" id="KAK6171591.1"/>
    </source>
</evidence>
<proteinExistence type="predicted"/>
<dbReference type="PROSITE" id="PS50853">
    <property type="entry name" value="FN3"/>
    <property type="match status" value="1"/>
</dbReference>
<dbReference type="InterPro" id="IPR003961">
    <property type="entry name" value="FN3_dom"/>
</dbReference>
<dbReference type="PROSITE" id="PS50200">
    <property type="entry name" value="RA"/>
    <property type="match status" value="1"/>
</dbReference>
<reference evidence="5 6" key="1">
    <citation type="submission" date="2024-01" db="EMBL/GenBank/DDBJ databases">
        <title>The genome of the rayed Mediterranean limpet Patella caerulea (Linnaeus, 1758).</title>
        <authorList>
            <person name="Anh-Thu Weber A."/>
            <person name="Halstead-Nussloch G."/>
        </authorList>
    </citation>
    <scope>NUCLEOTIDE SEQUENCE [LARGE SCALE GENOMIC DNA]</scope>
    <source>
        <strain evidence="5">AATW-2023a</strain>
        <tissue evidence="5">Whole specimen</tissue>
    </source>
</reference>
<dbReference type="PANTHER" id="PTHR21437">
    <property type="entry name" value="WIDE AWAKE"/>
    <property type="match status" value="1"/>
</dbReference>
<dbReference type="InterPro" id="IPR000159">
    <property type="entry name" value="RA_dom"/>
</dbReference>
<feature type="region of interest" description="Disordered" evidence="2">
    <location>
        <begin position="248"/>
        <end position="301"/>
    </location>
</feature>
<evidence type="ECO:0000313" key="6">
    <source>
        <dbReference type="Proteomes" id="UP001347796"/>
    </source>
</evidence>
<evidence type="ECO:0008006" key="7">
    <source>
        <dbReference type="Google" id="ProtNLM"/>
    </source>
</evidence>
<dbReference type="SMART" id="SM00248">
    <property type="entry name" value="ANK"/>
    <property type="match status" value="2"/>
</dbReference>
<dbReference type="AlphaFoldDB" id="A0AAN8J907"/>
<evidence type="ECO:0000256" key="1">
    <source>
        <dbReference type="PROSITE-ProRule" id="PRU00023"/>
    </source>
</evidence>
<feature type="domain" description="Fibronectin type-III" evidence="4">
    <location>
        <begin position="445"/>
        <end position="541"/>
    </location>
</feature>
<dbReference type="InterPro" id="IPR029071">
    <property type="entry name" value="Ubiquitin-like_domsf"/>
</dbReference>
<protein>
    <recommendedName>
        <fullName evidence="7">Ankyrin repeat and fibronectin type-III domain-containing protein 1</fullName>
    </recommendedName>
</protein>
<keyword evidence="6" id="KW-1185">Reference proteome</keyword>
<dbReference type="Pfam" id="PF00041">
    <property type="entry name" value="fn3"/>
    <property type="match status" value="1"/>
</dbReference>
<sequence>MKVTSNVDDMISGTSNKKHVLTTNDIVESLDLDEDLNRLPRPNVNDNTDEPELYCFEDYTPEEPDFTLLPSHCSINSLISDRYNAHHDHLQIGYIGKRELQRSKTLPIIDVTKVIPVDQPYNKKKSPGRKFSVPAQIIEKTVSELSTSAYLPQCAKYRRSNSIDRKSYSRTFFRRRSAWNVDEPSDSSSDTKTNKSDEADVRFNAQLYYTTPPTANMVKGPENDKRGDGRSIRLLNSNEQNMEVMPSLTASPSAPAHLSKGGVSPTPIKAKAFSVTPRKKGSTSDPDISSPLKVEKRKSDKRPSYDINSLFSAVENQDLDLVKDILDSNTVDLNSVNCENLTPLDIAVMTNNIPMAKMLLYQGAKECSQFEKGGSRLKRLESLVHKAEKKVVDLTAIVLNGSSGNSGISPAQQKEKEKQLNHWEFRHRLLKRMKAGYDHAKPPDCPTNVSILVNSSSSILVRISEPLNHNGAVVTKYKVEWSCYENFSPLAGEATAENIQALEYEITGLRKGVVYFVRVSAWNMKGYGPYTISNPPYAVPSCWRDVDNVPARLDGKVRLLQKLFDQVRLSRPEQAATIRDSVCKELDSPLQKKRISIKNLFVSAPKFQKVLKRGVYMACLLYNEDRVLLTSEDQIPIVEVDENFSGTSIQSDLYWMMKIACTWDDVKSLRQDMDKSSSAGTVHFRSKLLQAAALLQNSLGIQDVGQFNYIPLKDANGSIVLTIVNYVRDTKFVGLGSCKWVTVDKLSRRHSLAGLDNTDAHSQLVNSIPAMRLYHQVSTICLPKGLYLGYLKLHSSVENIRVLVPETSPNALPHSKIRDCPNVSSDEWQWLQQLSNADFSPDYSSPHSQFQQAITKACKRLFSSLGISQDAGSTHRLYNLEVIEFSPNVSFILVLPSVEDVCIIPGQTDSLIQRNDYTFLPVQVFELIHMMTYQKEFITHYSRLSSILEMDVNLAQQSQREAFSNEELSVAKDQVEISSQHQIDLESIWKEVRWVKDIISNARDKQVRGGIPISTFFNADNGNSTPDIERNSRIIDNNNSSTSMSVSCNSNEISVGKDNRKIAKFYDPNEESSSTDSVFGEETPSVPQSGVLRIYAAYETGFSKTVSVKLHVTTQTTAREVINMVVSQLNKAVVSRGKNGPIYSEQDFDDFCLVAVIGVRERVLRDDYQPLQLQNPWTKGRLYVRMRSNVLAAIEQGQATSV</sequence>
<dbReference type="GO" id="GO:0005819">
    <property type="term" value="C:spindle"/>
    <property type="evidence" value="ECO:0007669"/>
    <property type="project" value="TreeGrafter"/>
</dbReference>
<dbReference type="CDD" id="cd17117">
    <property type="entry name" value="RA_ANKFN1_like"/>
    <property type="match status" value="1"/>
</dbReference>
<feature type="domain" description="Ras-associating" evidence="3">
    <location>
        <begin position="1088"/>
        <end position="1189"/>
    </location>
</feature>
<dbReference type="InterPro" id="IPR013783">
    <property type="entry name" value="Ig-like_fold"/>
</dbReference>
<dbReference type="Pfam" id="PF13637">
    <property type="entry name" value="Ank_4"/>
    <property type="match status" value="1"/>
</dbReference>
<dbReference type="Proteomes" id="UP001347796">
    <property type="component" value="Unassembled WGS sequence"/>
</dbReference>
<dbReference type="Gene3D" id="1.25.40.20">
    <property type="entry name" value="Ankyrin repeat-containing domain"/>
    <property type="match status" value="1"/>
</dbReference>
<gene>
    <name evidence="5" type="ORF">SNE40_019746</name>
</gene>
<dbReference type="InterPro" id="IPR039269">
    <property type="entry name" value="ANKFN1"/>
</dbReference>
<keyword evidence="1" id="KW-0040">ANK repeat</keyword>
<feature type="repeat" description="ANK" evidence="1">
    <location>
        <begin position="339"/>
        <end position="364"/>
    </location>
</feature>
<feature type="region of interest" description="Disordered" evidence="2">
    <location>
        <begin position="180"/>
        <end position="230"/>
    </location>
</feature>
<feature type="compositionally biased region" description="Basic and acidic residues" evidence="2">
    <location>
        <begin position="192"/>
        <end position="201"/>
    </location>
</feature>
<dbReference type="PANTHER" id="PTHR21437:SF1">
    <property type="entry name" value="WIDE AWAKE"/>
    <property type="match status" value="1"/>
</dbReference>
<dbReference type="SUPFAM" id="SSF48403">
    <property type="entry name" value="Ankyrin repeat"/>
    <property type="match status" value="1"/>
</dbReference>
<dbReference type="InterPro" id="IPR002110">
    <property type="entry name" value="Ankyrin_rpt"/>
</dbReference>
<evidence type="ECO:0000256" key="2">
    <source>
        <dbReference type="SAM" id="MobiDB-lite"/>
    </source>
</evidence>
<dbReference type="InterPro" id="IPR036770">
    <property type="entry name" value="Ankyrin_rpt-contain_sf"/>
</dbReference>
<feature type="compositionally biased region" description="Basic and acidic residues" evidence="2">
    <location>
        <begin position="221"/>
        <end position="230"/>
    </location>
</feature>
<evidence type="ECO:0000259" key="3">
    <source>
        <dbReference type="PROSITE" id="PS50200"/>
    </source>
</evidence>
<dbReference type="GO" id="GO:0000132">
    <property type="term" value="P:establishment of mitotic spindle orientation"/>
    <property type="evidence" value="ECO:0007669"/>
    <property type="project" value="TreeGrafter"/>
</dbReference>
<dbReference type="SUPFAM" id="SSF49265">
    <property type="entry name" value="Fibronectin type III"/>
    <property type="match status" value="1"/>
</dbReference>
<dbReference type="CDD" id="cd00063">
    <property type="entry name" value="FN3"/>
    <property type="match status" value="1"/>
</dbReference>
<accession>A0AAN8J907</accession>
<dbReference type="SMART" id="SM00314">
    <property type="entry name" value="RA"/>
    <property type="match status" value="1"/>
</dbReference>
<dbReference type="Gene3D" id="3.10.20.90">
    <property type="entry name" value="Phosphatidylinositol 3-kinase Catalytic Subunit, Chain A, domain 1"/>
    <property type="match status" value="1"/>
</dbReference>
<dbReference type="SMART" id="SM00060">
    <property type="entry name" value="FN3"/>
    <property type="match status" value="1"/>
</dbReference>
<dbReference type="GO" id="GO:0061172">
    <property type="term" value="P:regulation of establishment of bipolar cell polarity"/>
    <property type="evidence" value="ECO:0007669"/>
    <property type="project" value="TreeGrafter"/>
</dbReference>
<dbReference type="PROSITE" id="PS50297">
    <property type="entry name" value="ANK_REP_REGION"/>
    <property type="match status" value="1"/>
</dbReference>
<dbReference type="PROSITE" id="PS50088">
    <property type="entry name" value="ANK_REPEAT"/>
    <property type="match status" value="1"/>
</dbReference>
<dbReference type="InterPro" id="IPR036116">
    <property type="entry name" value="FN3_sf"/>
</dbReference>
<name>A0AAN8J907_PATCE</name>
<organism evidence="5 6">
    <name type="scientific">Patella caerulea</name>
    <name type="common">Rayed Mediterranean limpet</name>
    <dbReference type="NCBI Taxonomy" id="87958"/>
    <lineage>
        <taxon>Eukaryota</taxon>
        <taxon>Metazoa</taxon>
        <taxon>Spiralia</taxon>
        <taxon>Lophotrochozoa</taxon>
        <taxon>Mollusca</taxon>
        <taxon>Gastropoda</taxon>
        <taxon>Patellogastropoda</taxon>
        <taxon>Patelloidea</taxon>
        <taxon>Patellidae</taxon>
        <taxon>Patella</taxon>
    </lineage>
</organism>
<dbReference type="GO" id="GO:0007165">
    <property type="term" value="P:signal transduction"/>
    <property type="evidence" value="ECO:0007669"/>
    <property type="project" value="InterPro"/>
</dbReference>
<comment type="caution">
    <text evidence="5">The sequence shown here is derived from an EMBL/GenBank/DDBJ whole genome shotgun (WGS) entry which is preliminary data.</text>
</comment>
<dbReference type="Gene3D" id="2.60.40.10">
    <property type="entry name" value="Immunoglobulins"/>
    <property type="match status" value="1"/>
</dbReference>